<reference evidence="2" key="1">
    <citation type="journal article" date="2012" name="J. Microbiol. Biotechnol.">
        <title>Ramlibacter ginsenosidimutans sp. nov., with ginsenoside-converting activity.</title>
        <authorList>
            <person name="Wang L."/>
            <person name="An D.S."/>
            <person name="Kim S.G."/>
            <person name="Jin F.X."/>
            <person name="Kim S.C."/>
            <person name="Lee S.T."/>
            <person name="Im W.T."/>
        </authorList>
    </citation>
    <scope>NUCLEOTIDE SEQUENCE</scope>
    <source>
        <strain evidence="2">KACC 17527</strain>
    </source>
</reference>
<dbReference type="SUPFAM" id="SSF53474">
    <property type="entry name" value="alpha/beta-Hydrolases"/>
    <property type="match status" value="1"/>
</dbReference>
<proteinExistence type="predicted"/>
<dbReference type="InterPro" id="IPR029058">
    <property type="entry name" value="AB_hydrolase_fold"/>
</dbReference>
<dbReference type="Gene3D" id="3.40.50.1820">
    <property type="entry name" value="alpha/beta hydrolase"/>
    <property type="match status" value="1"/>
</dbReference>
<dbReference type="Pfam" id="PF00561">
    <property type="entry name" value="Abhydrolase_1"/>
    <property type="match status" value="1"/>
</dbReference>
<sequence length="294" mass="32270">MLEGFASLRIARDGVTLNVRRAGQGAPLLLLHGHPQTHAMWHRVAPQLAERFDVVLMDLRGYGDSGRPAAGEQSVAYSKREMAADALHVMRELGHARFQVLAHDRGARVAHRLALDHPQAVERMLLLDIAPTLAMYRNTSEAFARAYWHWFFLIQPPPLPEALIASDPARYVRSVMGARHAGLAAFAPQALAEYERCAGIAGTAEAICGDYRASAGIDLQHDQADQDAGRKVTQPLRVLWGQHGAVGRCFDVAALWRAAATEFTGRSVDCGHYIAEEAPALLLDETLAFFRRAP</sequence>
<protein>
    <submittedName>
        <fullName evidence="2">Alpha/beta hydrolase</fullName>
    </submittedName>
</protein>
<dbReference type="InterPro" id="IPR050266">
    <property type="entry name" value="AB_hydrolase_sf"/>
</dbReference>
<dbReference type="Proteomes" id="UP000630528">
    <property type="component" value="Unassembled WGS sequence"/>
</dbReference>
<keyword evidence="3" id="KW-1185">Reference proteome</keyword>
<dbReference type="PANTHER" id="PTHR43798:SF33">
    <property type="entry name" value="HYDROLASE, PUTATIVE (AFU_ORTHOLOGUE AFUA_2G14860)-RELATED"/>
    <property type="match status" value="1"/>
</dbReference>
<evidence type="ECO:0000259" key="1">
    <source>
        <dbReference type="Pfam" id="PF00561"/>
    </source>
</evidence>
<keyword evidence="2" id="KW-0378">Hydrolase</keyword>
<dbReference type="AlphaFoldDB" id="A0A934WNN1"/>
<name>A0A934WNN1_9BURK</name>
<feature type="domain" description="AB hydrolase-1" evidence="1">
    <location>
        <begin position="27"/>
        <end position="279"/>
    </location>
</feature>
<dbReference type="RefSeq" id="WP_201172764.1">
    <property type="nucleotide sequence ID" value="NZ_JAEPWM010000006.1"/>
</dbReference>
<dbReference type="InterPro" id="IPR000639">
    <property type="entry name" value="Epox_hydrolase-like"/>
</dbReference>
<evidence type="ECO:0000313" key="3">
    <source>
        <dbReference type="Proteomes" id="UP000630528"/>
    </source>
</evidence>
<dbReference type="GO" id="GO:0016787">
    <property type="term" value="F:hydrolase activity"/>
    <property type="evidence" value="ECO:0007669"/>
    <property type="project" value="UniProtKB-KW"/>
</dbReference>
<dbReference type="InterPro" id="IPR000073">
    <property type="entry name" value="AB_hydrolase_1"/>
</dbReference>
<dbReference type="EMBL" id="JAEPWM010000006">
    <property type="protein sequence ID" value="MBK6007397.1"/>
    <property type="molecule type" value="Genomic_DNA"/>
</dbReference>
<gene>
    <name evidence="2" type="ORF">JJB11_14945</name>
</gene>
<dbReference type="GO" id="GO:0016020">
    <property type="term" value="C:membrane"/>
    <property type="evidence" value="ECO:0007669"/>
    <property type="project" value="TreeGrafter"/>
</dbReference>
<reference evidence="2" key="2">
    <citation type="submission" date="2021-01" db="EMBL/GenBank/DDBJ databases">
        <authorList>
            <person name="Kang M."/>
        </authorList>
    </citation>
    <scope>NUCLEOTIDE SEQUENCE</scope>
    <source>
        <strain evidence="2">KACC 17527</strain>
    </source>
</reference>
<comment type="caution">
    <text evidence="2">The sequence shown here is derived from an EMBL/GenBank/DDBJ whole genome shotgun (WGS) entry which is preliminary data.</text>
</comment>
<dbReference type="PANTHER" id="PTHR43798">
    <property type="entry name" value="MONOACYLGLYCEROL LIPASE"/>
    <property type="match status" value="1"/>
</dbReference>
<dbReference type="PRINTS" id="PR00412">
    <property type="entry name" value="EPOXHYDRLASE"/>
</dbReference>
<organism evidence="2 3">
    <name type="scientific">Ramlibacter ginsenosidimutans</name>
    <dbReference type="NCBI Taxonomy" id="502333"/>
    <lineage>
        <taxon>Bacteria</taxon>
        <taxon>Pseudomonadati</taxon>
        <taxon>Pseudomonadota</taxon>
        <taxon>Betaproteobacteria</taxon>
        <taxon>Burkholderiales</taxon>
        <taxon>Comamonadaceae</taxon>
        <taxon>Ramlibacter</taxon>
    </lineage>
</organism>
<evidence type="ECO:0000313" key="2">
    <source>
        <dbReference type="EMBL" id="MBK6007397.1"/>
    </source>
</evidence>
<accession>A0A934WNN1</accession>